<feature type="binding site" evidence="13">
    <location>
        <position position="152"/>
    </location>
    <ligand>
        <name>Zn(2+)</name>
        <dbReference type="ChEBI" id="CHEBI:29105"/>
    </ligand>
</feature>
<comment type="similarity">
    <text evidence="13">Belongs to the class-I aminoacyl-tRNA synthetase family. MetG type 2A subfamily.</text>
</comment>
<dbReference type="Proteomes" id="UP000295066">
    <property type="component" value="Unassembled WGS sequence"/>
</dbReference>
<evidence type="ECO:0000256" key="8">
    <source>
        <dbReference type="ARBA" id="ARBA00022840"/>
    </source>
</evidence>
<dbReference type="CDD" id="cd02800">
    <property type="entry name" value="tRNA_bind_EcMetRS_like"/>
    <property type="match status" value="1"/>
</dbReference>
<dbReference type="Gene3D" id="2.170.220.10">
    <property type="match status" value="1"/>
</dbReference>
<dbReference type="CDD" id="cd07957">
    <property type="entry name" value="Anticodon_Ia_Met"/>
    <property type="match status" value="1"/>
</dbReference>
<dbReference type="GO" id="GO:0004825">
    <property type="term" value="F:methionine-tRNA ligase activity"/>
    <property type="evidence" value="ECO:0007669"/>
    <property type="project" value="UniProtKB-UniRule"/>
</dbReference>
<keyword evidence="17" id="KW-1185">Reference proteome</keyword>
<protein>
    <recommendedName>
        <fullName evidence="13">Methionine--tRNA ligase</fullName>
        <ecNumber evidence="13">6.1.1.10</ecNumber>
    </recommendedName>
    <alternativeName>
        <fullName evidence="13">Methionyl-tRNA synthetase</fullName>
        <shortName evidence="13">MetRS</shortName>
    </alternativeName>
</protein>
<dbReference type="NCBIfam" id="NF008900">
    <property type="entry name" value="PRK12267.1"/>
    <property type="match status" value="1"/>
</dbReference>
<evidence type="ECO:0000256" key="6">
    <source>
        <dbReference type="ARBA" id="ARBA00022598"/>
    </source>
</evidence>
<dbReference type="GO" id="GO:0000049">
    <property type="term" value="F:tRNA binding"/>
    <property type="evidence" value="ECO:0007669"/>
    <property type="project" value="UniProtKB-UniRule"/>
</dbReference>
<comment type="function">
    <text evidence="1 13">Is required not only for elongation of protein synthesis but also for the initiation of all mRNA translation through initiator tRNA(fMet) aminoacylation.</text>
</comment>
<evidence type="ECO:0000256" key="1">
    <source>
        <dbReference type="ARBA" id="ARBA00003314"/>
    </source>
</evidence>
<dbReference type="InterPro" id="IPR002547">
    <property type="entry name" value="tRNA-bd_dom"/>
</dbReference>
<dbReference type="GO" id="GO:0005737">
    <property type="term" value="C:cytoplasm"/>
    <property type="evidence" value="ECO:0007669"/>
    <property type="project" value="UniProtKB-SubCell"/>
</dbReference>
<comment type="caution">
    <text evidence="16">The sequence shown here is derived from an EMBL/GenBank/DDBJ whole genome shotgun (WGS) entry which is preliminary data.</text>
</comment>
<keyword evidence="8 13" id="KW-0067">ATP-binding</keyword>
<keyword evidence="9 13" id="KW-0694">RNA-binding</keyword>
<evidence type="ECO:0000256" key="5">
    <source>
        <dbReference type="ARBA" id="ARBA00022555"/>
    </source>
</evidence>
<dbReference type="InterPro" id="IPR033911">
    <property type="entry name" value="MetRS_core"/>
</dbReference>
<dbReference type="InterPro" id="IPR004495">
    <property type="entry name" value="Met-tRNA-synth_bsu_C"/>
</dbReference>
<keyword evidence="6 13" id="KW-0436">Ligase</keyword>
<keyword evidence="13" id="KW-0862">Zinc</keyword>
<feature type="domain" description="TRNA-binding" evidence="15">
    <location>
        <begin position="554"/>
        <end position="656"/>
    </location>
</feature>
<accession>A0A4R8M7J6</accession>
<dbReference type="Pfam" id="PF19303">
    <property type="entry name" value="Anticodon_3"/>
    <property type="match status" value="1"/>
</dbReference>
<evidence type="ECO:0000256" key="12">
    <source>
        <dbReference type="ARBA" id="ARBA00047364"/>
    </source>
</evidence>
<feature type="short sequence motif" description="'KMSKS' region" evidence="13">
    <location>
        <begin position="303"/>
        <end position="307"/>
    </location>
</feature>
<dbReference type="PRINTS" id="PR01041">
    <property type="entry name" value="TRNASYNTHMET"/>
</dbReference>
<keyword evidence="13" id="KW-0479">Metal-binding</keyword>
<evidence type="ECO:0000256" key="14">
    <source>
        <dbReference type="SAM" id="MobiDB-lite"/>
    </source>
</evidence>
<dbReference type="Gene3D" id="2.40.50.140">
    <property type="entry name" value="Nucleic acid-binding proteins"/>
    <property type="match status" value="1"/>
</dbReference>
<sequence>MPENLNQENKTFYLTTPIYYVNDIPHIGHAYTTIAADVMCRYKRMKGYDVMFLTGTDEHGQKIQQSAAAKGLTPIELADRTVLNFRELWHALGISNDDFIRTTEERHHRTVQAIFKKLLDQGDIYKGTYEGWYCVPCETYVPESSMGEDKTCPDCRRPLQMMEEESYFFRASKYVPRLLEYYEKNLRGVMPRSRYNEIVSFLKSGVRDQSISRTTLKWGIPVPGDDAHVVYVWFDALINYVTACGYLDDPEKFARFWPSAHHLVGKDIIRFHCVVWPIMLLALGVNPPVTVFAHGWWTVEGEKMSKSRGNVVDPFEMVERYGRDPFRYFLLREVPFGLDGDFSEAALVGRINSDLANDLGNLLNRTLQMVDNFCGGVLPVSGAAGQLEQEIAELAAKTVRDVDEKISDFAFDEALKAIWALIGRGNKYIDETMPWKLAKEGKEEDLHRVLNTLYDVLRLGSLLVAPFVPDTAARLWEQLGLEGDPGKCAIDGFAWGERTPGLKVNKGKVLFPRIDMNEWKKDKEARDGRKAAPAAAAPAPEIPLEHEEAVEIDAFRAVELRVAQIVSVEEIPKSKKLYKLSIDLGYEKRTIVSGIKEFFTPEELLGKRIVIVANLKPAKLCGVESNGMLLAAGDGKKTTLSLLTPDRDIPLGCRVS</sequence>
<feature type="binding site" evidence="13">
    <location>
        <position position="137"/>
    </location>
    <ligand>
        <name>Zn(2+)</name>
        <dbReference type="ChEBI" id="CHEBI:29105"/>
    </ligand>
</feature>
<dbReference type="PANTHER" id="PTHR43326:SF1">
    <property type="entry name" value="METHIONINE--TRNA LIGASE, MITOCHONDRIAL"/>
    <property type="match status" value="1"/>
</dbReference>
<evidence type="ECO:0000256" key="10">
    <source>
        <dbReference type="ARBA" id="ARBA00022917"/>
    </source>
</evidence>
<dbReference type="PANTHER" id="PTHR43326">
    <property type="entry name" value="METHIONYL-TRNA SYNTHETASE"/>
    <property type="match status" value="1"/>
</dbReference>
<dbReference type="Pfam" id="PF01588">
    <property type="entry name" value="tRNA_bind"/>
    <property type="match status" value="1"/>
</dbReference>
<comment type="subunit">
    <text evidence="3 13">Homodimer.</text>
</comment>
<keyword evidence="10 13" id="KW-0648">Protein biosynthesis</keyword>
<dbReference type="RefSeq" id="WP_133957700.1">
    <property type="nucleotide sequence ID" value="NZ_SORI01000009.1"/>
</dbReference>
<dbReference type="EC" id="6.1.1.10" evidence="13"/>
<evidence type="ECO:0000256" key="4">
    <source>
        <dbReference type="ARBA" id="ARBA00022490"/>
    </source>
</evidence>
<evidence type="ECO:0000256" key="13">
    <source>
        <dbReference type="HAMAP-Rule" id="MF_01228"/>
    </source>
</evidence>
<evidence type="ECO:0000259" key="15">
    <source>
        <dbReference type="PROSITE" id="PS50886"/>
    </source>
</evidence>
<dbReference type="InterPro" id="IPR015413">
    <property type="entry name" value="Methionyl/Leucyl_tRNA_Synth"/>
</dbReference>
<dbReference type="InterPro" id="IPR012340">
    <property type="entry name" value="NA-bd_OB-fold"/>
</dbReference>
<dbReference type="AlphaFoldDB" id="A0A4R8M7J6"/>
<dbReference type="InterPro" id="IPR014729">
    <property type="entry name" value="Rossmann-like_a/b/a_fold"/>
</dbReference>
<dbReference type="Gene3D" id="1.10.730.10">
    <property type="entry name" value="Isoleucyl-tRNA Synthetase, Domain 1"/>
    <property type="match status" value="1"/>
</dbReference>
<keyword evidence="11 13" id="KW-0030">Aminoacyl-tRNA synthetase</keyword>
<feature type="short sequence motif" description="'HIGH' region" evidence="13">
    <location>
        <begin position="19"/>
        <end position="29"/>
    </location>
</feature>
<dbReference type="FunFam" id="2.170.220.10:FF:000002">
    <property type="entry name" value="Methionine--tRNA ligase"/>
    <property type="match status" value="1"/>
</dbReference>
<evidence type="ECO:0000313" key="17">
    <source>
        <dbReference type="Proteomes" id="UP000295066"/>
    </source>
</evidence>
<keyword evidence="4 13" id="KW-0963">Cytoplasm</keyword>
<dbReference type="NCBIfam" id="TIGR00399">
    <property type="entry name" value="metG_C_term"/>
    <property type="match status" value="1"/>
</dbReference>
<evidence type="ECO:0000256" key="7">
    <source>
        <dbReference type="ARBA" id="ARBA00022741"/>
    </source>
</evidence>
<dbReference type="SUPFAM" id="SSF52374">
    <property type="entry name" value="Nucleotidylyl transferase"/>
    <property type="match status" value="1"/>
</dbReference>
<dbReference type="SUPFAM" id="SSF50249">
    <property type="entry name" value="Nucleic acid-binding proteins"/>
    <property type="match status" value="1"/>
</dbReference>
<comment type="catalytic activity">
    <reaction evidence="12 13">
        <text>tRNA(Met) + L-methionine + ATP = L-methionyl-tRNA(Met) + AMP + diphosphate</text>
        <dbReference type="Rhea" id="RHEA:13481"/>
        <dbReference type="Rhea" id="RHEA-COMP:9667"/>
        <dbReference type="Rhea" id="RHEA-COMP:9698"/>
        <dbReference type="ChEBI" id="CHEBI:30616"/>
        <dbReference type="ChEBI" id="CHEBI:33019"/>
        <dbReference type="ChEBI" id="CHEBI:57844"/>
        <dbReference type="ChEBI" id="CHEBI:78442"/>
        <dbReference type="ChEBI" id="CHEBI:78530"/>
        <dbReference type="ChEBI" id="CHEBI:456215"/>
        <dbReference type="EC" id="6.1.1.10"/>
    </reaction>
</comment>
<feature type="compositionally biased region" description="Basic and acidic residues" evidence="14">
    <location>
        <begin position="521"/>
        <end position="530"/>
    </location>
</feature>
<comment type="subcellular location">
    <subcellularLocation>
        <location evidence="2 13">Cytoplasm</location>
    </subcellularLocation>
</comment>
<evidence type="ECO:0000256" key="9">
    <source>
        <dbReference type="ARBA" id="ARBA00022884"/>
    </source>
</evidence>
<name>A0A4R8M7J6_9BACT</name>
<dbReference type="Pfam" id="PF09334">
    <property type="entry name" value="tRNA-synt_1g"/>
    <property type="match status" value="2"/>
</dbReference>
<dbReference type="InterPro" id="IPR023457">
    <property type="entry name" value="Met-tRNA_synth_2"/>
</dbReference>
<dbReference type="Gene3D" id="3.40.50.620">
    <property type="entry name" value="HUPs"/>
    <property type="match status" value="1"/>
</dbReference>
<feature type="region of interest" description="Disordered" evidence="14">
    <location>
        <begin position="521"/>
        <end position="540"/>
    </location>
</feature>
<evidence type="ECO:0000256" key="2">
    <source>
        <dbReference type="ARBA" id="ARBA00004496"/>
    </source>
</evidence>
<dbReference type="SUPFAM" id="SSF47323">
    <property type="entry name" value="Anticodon-binding domain of a subclass of class I aminoacyl-tRNA synthetases"/>
    <property type="match status" value="1"/>
</dbReference>
<dbReference type="GO" id="GO:0005524">
    <property type="term" value="F:ATP binding"/>
    <property type="evidence" value="ECO:0007669"/>
    <property type="project" value="UniProtKB-UniRule"/>
</dbReference>
<organism evidence="16 17">
    <name type="scientific">Aminivibrio pyruvatiphilus</name>
    <dbReference type="NCBI Taxonomy" id="1005740"/>
    <lineage>
        <taxon>Bacteria</taxon>
        <taxon>Thermotogati</taxon>
        <taxon>Synergistota</taxon>
        <taxon>Synergistia</taxon>
        <taxon>Synergistales</taxon>
        <taxon>Aminobacteriaceae</taxon>
        <taxon>Aminivibrio</taxon>
    </lineage>
</organism>
<keyword evidence="7 13" id="KW-0547">Nucleotide-binding</keyword>
<comment type="caution">
    <text evidence="13">Lacks conserved residue(s) required for the propagation of feature annotation.</text>
</comment>
<proteinExistence type="inferred from homology"/>
<dbReference type="GO" id="GO:0006431">
    <property type="term" value="P:methionyl-tRNA aminoacylation"/>
    <property type="evidence" value="ECO:0007669"/>
    <property type="project" value="UniProtKB-UniRule"/>
</dbReference>
<keyword evidence="5 13" id="KW-0820">tRNA-binding</keyword>
<dbReference type="InterPro" id="IPR014758">
    <property type="entry name" value="Met-tRNA_synth"/>
</dbReference>
<dbReference type="OrthoDB" id="9810191at2"/>
<dbReference type="InterPro" id="IPR009080">
    <property type="entry name" value="tRNAsynth_Ia_anticodon-bd"/>
</dbReference>
<feature type="binding site" evidence="13">
    <location>
        <position position="155"/>
    </location>
    <ligand>
        <name>Zn(2+)</name>
        <dbReference type="ChEBI" id="CHEBI:29105"/>
    </ligand>
</feature>
<dbReference type="InterPro" id="IPR041872">
    <property type="entry name" value="Anticodon_Met"/>
</dbReference>
<gene>
    <name evidence="13" type="primary">metG</name>
    <name evidence="16" type="ORF">C8D99_10998</name>
</gene>
<dbReference type="PROSITE" id="PS50886">
    <property type="entry name" value="TRBD"/>
    <property type="match status" value="1"/>
</dbReference>
<dbReference type="CDD" id="cd00814">
    <property type="entry name" value="MetRS_core"/>
    <property type="match status" value="1"/>
</dbReference>
<dbReference type="EMBL" id="SORI01000009">
    <property type="protein sequence ID" value="TDY60242.1"/>
    <property type="molecule type" value="Genomic_DNA"/>
</dbReference>
<feature type="binding site" evidence="13">
    <location>
        <position position="134"/>
    </location>
    <ligand>
        <name>Zn(2+)</name>
        <dbReference type="ChEBI" id="CHEBI:29105"/>
    </ligand>
</feature>
<dbReference type="FunFam" id="1.10.730.10:FF:000026">
    <property type="entry name" value="Methionine--tRNA ligase"/>
    <property type="match status" value="1"/>
</dbReference>
<comment type="cofactor">
    <cofactor evidence="13">
        <name>Zn(2+)</name>
        <dbReference type="ChEBI" id="CHEBI:29105"/>
    </cofactor>
    <text evidence="13">Binds 1 zinc ion per subunit.</text>
</comment>
<evidence type="ECO:0000256" key="11">
    <source>
        <dbReference type="ARBA" id="ARBA00023146"/>
    </source>
</evidence>
<dbReference type="NCBIfam" id="TIGR00398">
    <property type="entry name" value="metG"/>
    <property type="match status" value="1"/>
</dbReference>
<evidence type="ECO:0000256" key="3">
    <source>
        <dbReference type="ARBA" id="ARBA00011738"/>
    </source>
</evidence>
<reference evidence="16 17" key="1">
    <citation type="submission" date="2019-03" db="EMBL/GenBank/DDBJ databases">
        <title>Genomic Encyclopedia of Type Strains, Phase IV (KMG-IV): sequencing the most valuable type-strain genomes for metagenomic binning, comparative biology and taxonomic classification.</title>
        <authorList>
            <person name="Goeker M."/>
        </authorList>
    </citation>
    <scope>NUCLEOTIDE SEQUENCE [LARGE SCALE GENOMIC DNA]</scope>
    <source>
        <strain evidence="16 17">DSM 25964</strain>
    </source>
</reference>
<dbReference type="HAMAP" id="MF_01228">
    <property type="entry name" value="Met_tRNA_synth_type2"/>
    <property type="match status" value="1"/>
</dbReference>
<dbReference type="GO" id="GO:0046872">
    <property type="term" value="F:metal ion binding"/>
    <property type="evidence" value="ECO:0007669"/>
    <property type="project" value="UniProtKB-KW"/>
</dbReference>
<evidence type="ECO:0000313" key="16">
    <source>
        <dbReference type="EMBL" id="TDY60242.1"/>
    </source>
</evidence>
<dbReference type="FunFam" id="2.40.50.140:FF:000042">
    <property type="entry name" value="Methionine--tRNA ligase"/>
    <property type="match status" value="1"/>
</dbReference>